<dbReference type="PANTHER" id="PTHR43304">
    <property type="entry name" value="PHYTOCHROME-LIKE PROTEIN CPH1"/>
    <property type="match status" value="1"/>
</dbReference>
<dbReference type="Gene3D" id="3.30.565.10">
    <property type="entry name" value="Histidine kinase-like ATPase, C-terminal domain"/>
    <property type="match status" value="1"/>
</dbReference>
<feature type="domain" description="Histidine kinase" evidence="7">
    <location>
        <begin position="391"/>
        <end position="608"/>
    </location>
</feature>
<feature type="transmembrane region" description="Helical" evidence="6">
    <location>
        <begin position="21"/>
        <end position="43"/>
    </location>
</feature>
<dbReference type="CDD" id="cd12915">
    <property type="entry name" value="PDC2_DGC_like"/>
    <property type="match status" value="1"/>
</dbReference>
<reference evidence="9" key="1">
    <citation type="submission" date="2016-10" db="EMBL/GenBank/DDBJ databases">
        <authorList>
            <person name="Varghese N."/>
            <person name="Submissions S."/>
        </authorList>
    </citation>
    <scope>NUCLEOTIDE SEQUENCE [LARGE SCALE GENOMIC DNA]</scope>
    <source>
        <strain evidence="9">DSM 13234</strain>
    </source>
</reference>
<dbReference type="CDD" id="cd00082">
    <property type="entry name" value="HisKA"/>
    <property type="match status" value="1"/>
</dbReference>
<dbReference type="Pfam" id="PF00512">
    <property type="entry name" value="HisKA"/>
    <property type="match status" value="1"/>
</dbReference>
<keyword evidence="6" id="KW-1133">Transmembrane helix</keyword>
<name>A0A1H6HGU0_MAGFU</name>
<evidence type="ECO:0000256" key="5">
    <source>
        <dbReference type="ARBA" id="ARBA00022777"/>
    </source>
</evidence>
<dbReference type="PRINTS" id="PR00344">
    <property type="entry name" value="BCTRLSENSOR"/>
</dbReference>
<evidence type="ECO:0000259" key="7">
    <source>
        <dbReference type="PROSITE" id="PS50109"/>
    </source>
</evidence>
<dbReference type="InterPro" id="IPR036890">
    <property type="entry name" value="HATPase_C_sf"/>
</dbReference>
<evidence type="ECO:0000256" key="1">
    <source>
        <dbReference type="ARBA" id="ARBA00000085"/>
    </source>
</evidence>
<keyword evidence="3" id="KW-0597">Phosphoprotein</keyword>
<dbReference type="SUPFAM" id="SSF47384">
    <property type="entry name" value="Homodimeric domain of signal transducing histidine kinase"/>
    <property type="match status" value="1"/>
</dbReference>
<evidence type="ECO:0000256" key="2">
    <source>
        <dbReference type="ARBA" id="ARBA00012438"/>
    </source>
</evidence>
<organism evidence="8 9">
    <name type="scientific">Magnetospirillum fulvum</name>
    <name type="common">Rhodospirillum fulvum</name>
    <dbReference type="NCBI Taxonomy" id="1082"/>
    <lineage>
        <taxon>Bacteria</taxon>
        <taxon>Pseudomonadati</taxon>
        <taxon>Pseudomonadota</taxon>
        <taxon>Alphaproteobacteria</taxon>
        <taxon>Rhodospirillales</taxon>
        <taxon>Rhodospirillaceae</taxon>
        <taxon>Magnetospirillum</taxon>
    </lineage>
</organism>
<dbReference type="RefSeq" id="WP_244511108.1">
    <property type="nucleotide sequence ID" value="NZ_FNWO01000006.1"/>
</dbReference>
<keyword evidence="9" id="KW-1185">Reference proteome</keyword>
<dbReference type="SMART" id="SM00388">
    <property type="entry name" value="HisKA"/>
    <property type="match status" value="1"/>
</dbReference>
<dbReference type="InterPro" id="IPR054327">
    <property type="entry name" value="His-kinase-like_sensor"/>
</dbReference>
<dbReference type="SUPFAM" id="SSF55874">
    <property type="entry name" value="ATPase domain of HSP90 chaperone/DNA topoisomerase II/histidine kinase"/>
    <property type="match status" value="1"/>
</dbReference>
<dbReference type="PANTHER" id="PTHR43304:SF1">
    <property type="entry name" value="PAC DOMAIN-CONTAINING PROTEIN"/>
    <property type="match status" value="1"/>
</dbReference>
<accession>A0A1H6HGU0</accession>
<evidence type="ECO:0000256" key="4">
    <source>
        <dbReference type="ARBA" id="ARBA00022679"/>
    </source>
</evidence>
<dbReference type="EMBL" id="FNWO01000006">
    <property type="protein sequence ID" value="SEH34981.1"/>
    <property type="molecule type" value="Genomic_DNA"/>
</dbReference>
<dbReference type="InterPro" id="IPR036097">
    <property type="entry name" value="HisK_dim/P_sf"/>
</dbReference>
<dbReference type="PROSITE" id="PS50109">
    <property type="entry name" value="HIS_KIN"/>
    <property type="match status" value="1"/>
</dbReference>
<gene>
    <name evidence="8" type="ORF">SAMN04244559_01685</name>
</gene>
<dbReference type="InterPro" id="IPR003594">
    <property type="entry name" value="HATPase_dom"/>
</dbReference>
<dbReference type="Proteomes" id="UP000182983">
    <property type="component" value="Unassembled WGS sequence"/>
</dbReference>
<dbReference type="FunFam" id="3.30.565.10:FF:000006">
    <property type="entry name" value="Sensor histidine kinase WalK"/>
    <property type="match status" value="1"/>
</dbReference>
<comment type="catalytic activity">
    <reaction evidence="1">
        <text>ATP + protein L-histidine = ADP + protein N-phospho-L-histidine.</text>
        <dbReference type="EC" id="2.7.13.3"/>
    </reaction>
</comment>
<proteinExistence type="predicted"/>
<keyword evidence="4" id="KW-0808">Transferase</keyword>
<dbReference type="CDD" id="cd12914">
    <property type="entry name" value="PDC1_DGC_like"/>
    <property type="match status" value="1"/>
</dbReference>
<dbReference type="Pfam" id="PF02518">
    <property type="entry name" value="HATPase_c"/>
    <property type="match status" value="1"/>
</dbReference>
<dbReference type="EC" id="2.7.13.3" evidence="2"/>
<keyword evidence="6" id="KW-0472">Membrane</keyword>
<dbReference type="AlphaFoldDB" id="A0A1H6HGU0"/>
<dbReference type="Gene3D" id="3.30.450.20">
    <property type="entry name" value="PAS domain"/>
    <property type="match status" value="2"/>
</dbReference>
<evidence type="ECO:0000256" key="6">
    <source>
        <dbReference type="SAM" id="Phobius"/>
    </source>
</evidence>
<protein>
    <recommendedName>
        <fullName evidence="2">histidine kinase</fullName>
        <ecNumber evidence="2">2.7.13.3</ecNumber>
    </recommendedName>
</protein>
<evidence type="ECO:0000313" key="9">
    <source>
        <dbReference type="Proteomes" id="UP000182983"/>
    </source>
</evidence>
<dbReference type="CDD" id="cd16921">
    <property type="entry name" value="HATPase_FilI-like"/>
    <property type="match status" value="1"/>
</dbReference>
<dbReference type="GO" id="GO:0000155">
    <property type="term" value="F:phosphorelay sensor kinase activity"/>
    <property type="evidence" value="ECO:0007669"/>
    <property type="project" value="InterPro"/>
</dbReference>
<dbReference type="Pfam" id="PF22588">
    <property type="entry name" value="dCache_1_like"/>
    <property type="match status" value="1"/>
</dbReference>
<evidence type="ECO:0000256" key="3">
    <source>
        <dbReference type="ARBA" id="ARBA00022553"/>
    </source>
</evidence>
<keyword evidence="6" id="KW-0812">Transmembrane</keyword>
<sequence length="620" mass="68936">MTRFRPVSSLWKAQGSTDRGVRVVVARKSAILVILVIAAMIGWQRFVSWQTAEHNAERLVSALTRAMEFQMDSNFRAIESLLTDAARRIDPDEWPRSDLVDWYADRLKSFPEASSLLVFDRRGRLANGVVTSSGFIEIAFDSSALDYVQKHLAAPRRGVIVIGRPLVGRFSKRPLVPFSMPILDGSGRLKGVVTIGLDSENLLKMLSSMMIEDAGGISLMSTEGVFLVRLPNPDGMIGQSAAKGALFRDHLSRSDHGVAHVRSIADGNEKIIDYGRLEHFPVFATVGMTKRTAFAEFWQDTIWIVGSSLGLSILLFIFAARSDRHEAEVEAALAESRTSELRLSAANETLSTQAEELRTQTEDLSLQSTELVNANAELARSNAELEQFAYVASHDLREPLRMISSYVDLVSRRYGASLDKDAVEFLGFARDGAQRMDTLIVDLLDYSRIDRKGEPIVPMALRDGLEPALRYLSVAIETCGATVTIDDIPADLMILGDRSQIIRLFQNLIGNAVKYHDPERPPRVEIGWKPAGEEIEFWVSDNGIGIEEQYFERIFGIFQRLHSREKYEGTGIGLAVCKKIVERHGGRIWLESTPDIGTIFHFTLMAAEPPQPVMPAAGKD</sequence>
<dbReference type="Gene3D" id="1.10.287.130">
    <property type="match status" value="1"/>
</dbReference>
<dbReference type="InterPro" id="IPR005467">
    <property type="entry name" value="His_kinase_dom"/>
</dbReference>
<keyword evidence="5 8" id="KW-0418">Kinase</keyword>
<dbReference type="InterPro" id="IPR004358">
    <property type="entry name" value="Sig_transdc_His_kin-like_C"/>
</dbReference>
<dbReference type="InterPro" id="IPR003661">
    <property type="entry name" value="HisK_dim/P_dom"/>
</dbReference>
<dbReference type="SMART" id="SM00387">
    <property type="entry name" value="HATPase_c"/>
    <property type="match status" value="1"/>
</dbReference>
<evidence type="ECO:0000313" key="8">
    <source>
        <dbReference type="EMBL" id="SEH34981.1"/>
    </source>
</evidence>
<dbReference type="InterPro" id="IPR052162">
    <property type="entry name" value="Sensor_kinase/Photoreceptor"/>
</dbReference>